<proteinExistence type="predicted"/>
<gene>
    <name evidence="3" type="ORF">HPBE_LOCUS11368</name>
</gene>
<keyword evidence="4" id="KW-1185">Reference proteome</keyword>
<protein>
    <submittedName>
        <fullName evidence="5">Secreted protein</fullName>
    </submittedName>
</protein>
<keyword evidence="2" id="KW-0732">Signal</keyword>
<evidence type="ECO:0000313" key="3">
    <source>
        <dbReference type="EMBL" id="VDO88351.1"/>
    </source>
</evidence>
<dbReference type="EMBL" id="UZAH01027075">
    <property type="protein sequence ID" value="VDO88351.1"/>
    <property type="molecule type" value="Genomic_DNA"/>
</dbReference>
<reference evidence="5" key="2">
    <citation type="submission" date="2019-09" db="UniProtKB">
        <authorList>
            <consortium name="WormBaseParasite"/>
        </authorList>
    </citation>
    <scope>IDENTIFICATION</scope>
</reference>
<accession>A0A3P7YLA8</accession>
<feature type="region of interest" description="Disordered" evidence="1">
    <location>
        <begin position="25"/>
        <end position="75"/>
    </location>
</feature>
<organism evidence="4 5">
    <name type="scientific">Heligmosomoides polygyrus</name>
    <name type="common">Parasitic roundworm</name>
    <dbReference type="NCBI Taxonomy" id="6339"/>
    <lineage>
        <taxon>Eukaryota</taxon>
        <taxon>Metazoa</taxon>
        <taxon>Ecdysozoa</taxon>
        <taxon>Nematoda</taxon>
        <taxon>Chromadorea</taxon>
        <taxon>Rhabditida</taxon>
        <taxon>Rhabditina</taxon>
        <taxon>Rhabditomorpha</taxon>
        <taxon>Strongyloidea</taxon>
        <taxon>Heligmosomidae</taxon>
        <taxon>Heligmosomoides</taxon>
    </lineage>
</organism>
<evidence type="ECO:0000256" key="2">
    <source>
        <dbReference type="SAM" id="SignalP"/>
    </source>
</evidence>
<evidence type="ECO:0000313" key="4">
    <source>
        <dbReference type="Proteomes" id="UP000050761"/>
    </source>
</evidence>
<feature type="compositionally biased region" description="Basic and acidic residues" evidence="1">
    <location>
        <begin position="33"/>
        <end position="49"/>
    </location>
</feature>
<sequence length="75" mass="7718">MTRHLVLLLVVLVAVNAFNWPFGLFGSGNSTETADKSVESAESKGDSHEAVLPPVVGGNVGPEAPPAPKRPAVIA</sequence>
<dbReference type="AlphaFoldDB" id="A0A183FTH2"/>
<feature type="signal peptide" evidence="2">
    <location>
        <begin position="1"/>
        <end position="17"/>
    </location>
</feature>
<evidence type="ECO:0000256" key="1">
    <source>
        <dbReference type="SAM" id="MobiDB-lite"/>
    </source>
</evidence>
<name>A0A183FTH2_HELPZ</name>
<reference evidence="3 4" key="1">
    <citation type="submission" date="2018-11" db="EMBL/GenBank/DDBJ databases">
        <authorList>
            <consortium name="Pathogen Informatics"/>
        </authorList>
    </citation>
    <scope>NUCLEOTIDE SEQUENCE [LARGE SCALE GENOMIC DNA]</scope>
</reference>
<feature type="chain" id="PRO_5044551630" evidence="2">
    <location>
        <begin position="18"/>
        <end position="75"/>
    </location>
</feature>
<dbReference type="Proteomes" id="UP000050761">
    <property type="component" value="Unassembled WGS sequence"/>
</dbReference>
<accession>A0A183FTH2</accession>
<evidence type="ECO:0000313" key="5">
    <source>
        <dbReference type="WBParaSite" id="HPBE_0001136701-mRNA-1"/>
    </source>
</evidence>
<dbReference type="WBParaSite" id="HPBE_0001136701-mRNA-1">
    <property type="protein sequence ID" value="HPBE_0001136701-mRNA-1"/>
    <property type="gene ID" value="HPBE_0001136701"/>
</dbReference>